<keyword evidence="7" id="KW-0927">Auxin signaling pathway</keyword>
<keyword evidence="5" id="KW-1003">Cell membrane</keyword>
<evidence type="ECO:0000256" key="1">
    <source>
        <dbReference type="ARBA" id="ARBA00002281"/>
    </source>
</evidence>
<gene>
    <name evidence="9" type="ORF">CEURO_LOCUS21968</name>
</gene>
<dbReference type="EMBL" id="CAMAPE010000077">
    <property type="protein sequence ID" value="CAH9118521.1"/>
    <property type="molecule type" value="Genomic_DNA"/>
</dbReference>
<evidence type="ECO:0000256" key="7">
    <source>
        <dbReference type="ARBA" id="ARBA00023294"/>
    </source>
</evidence>
<evidence type="ECO:0000313" key="10">
    <source>
        <dbReference type="Proteomes" id="UP001152484"/>
    </source>
</evidence>
<comment type="function">
    <text evidence="1">Involved in auxin transport. Regulator of the auxin signaling pathway.</text>
</comment>
<dbReference type="GO" id="GO:0005886">
    <property type="term" value="C:plasma membrane"/>
    <property type="evidence" value="ECO:0007669"/>
    <property type="project" value="UniProtKB-SubCell"/>
</dbReference>
<evidence type="ECO:0000256" key="6">
    <source>
        <dbReference type="ARBA" id="ARBA00023136"/>
    </source>
</evidence>
<dbReference type="GO" id="GO:0009734">
    <property type="term" value="P:auxin-activated signaling pathway"/>
    <property type="evidence" value="ECO:0007669"/>
    <property type="project" value="UniProtKB-KW"/>
</dbReference>
<sequence>MDGYAGLIHRRDTELSNSNPSFSSTLLDSIYRSIDGEVEDPQELEIFRDTMRKTQSSNSSVLKGSGCRNGRFPGAEAERRRIDRWTEEHVFARRNSEAEVDRKLGLWNSSSSGSSDSSSGVFSSSELDSVCNVPSGGTSCYGLNRSKPKPIRTGKERSSSSSSACHDHQAKTKKSRAPKIYGDLKKAKQPLSPGGRLASFLNSLFTAKKAKVSSAGSDEDRKAKSTNASTCSSASSFSRSCLSKSTTTPSSAARTAEKRSVRFFPVSVIVDADNRPCGHKNLDLPSKEEKSRRVEVTARDLLRNYQKKVEREFGLKRISGAGNNVEKNLKVFEDDGDDGDSYASSDLFELDNLSAIGMEMYGRELPVYETTNLGTNRAIAKGLIL</sequence>
<comment type="subcellular location">
    <subcellularLocation>
        <location evidence="2">Cell membrane</location>
    </subcellularLocation>
</comment>
<evidence type="ECO:0000256" key="5">
    <source>
        <dbReference type="ARBA" id="ARBA00022475"/>
    </source>
</evidence>
<comment type="similarity">
    <text evidence="3">Belongs to the BIG GRAIN 1 (BG1) plant protein family.</text>
</comment>
<feature type="region of interest" description="Disordered" evidence="8">
    <location>
        <begin position="51"/>
        <end position="79"/>
    </location>
</feature>
<accession>A0A9P1EMR6</accession>
<dbReference type="PANTHER" id="PTHR33541">
    <property type="entry name" value="PROTEIN BIG GRAIN 1-LIKE A-RELATED"/>
    <property type="match status" value="1"/>
</dbReference>
<evidence type="ECO:0008006" key="11">
    <source>
        <dbReference type="Google" id="ProtNLM"/>
    </source>
</evidence>
<feature type="region of interest" description="Disordered" evidence="8">
    <location>
        <begin position="211"/>
        <end position="256"/>
    </location>
</feature>
<evidence type="ECO:0000313" key="9">
    <source>
        <dbReference type="EMBL" id="CAH9118521.1"/>
    </source>
</evidence>
<keyword evidence="6" id="KW-0472">Membrane</keyword>
<evidence type="ECO:0000256" key="8">
    <source>
        <dbReference type="SAM" id="MobiDB-lite"/>
    </source>
</evidence>
<comment type="caution">
    <text evidence="9">The sequence shown here is derived from an EMBL/GenBank/DDBJ whole genome shotgun (WGS) entry which is preliminary data.</text>
</comment>
<evidence type="ECO:0000256" key="3">
    <source>
        <dbReference type="ARBA" id="ARBA00010067"/>
    </source>
</evidence>
<keyword evidence="10" id="KW-1185">Reference proteome</keyword>
<proteinExistence type="inferred from homology"/>
<feature type="compositionally biased region" description="Polar residues" evidence="8">
    <location>
        <begin position="53"/>
        <end position="62"/>
    </location>
</feature>
<dbReference type="OrthoDB" id="680041at2759"/>
<dbReference type="InterPro" id="IPR039621">
    <property type="entry name" value="BG1-like"/>
</dbReference>
<name>A0A9P1EMR6_CUSEU</name>
<feature type="compositionally biased region" description="Low complexity" evidence="8">
    <location>
        <begin position="225"/>
        <end position="254"/>
    </location>
</feature>
<keyword evidence="4" id="KW-0813">Transport</keyword>
<evidence type="ECO:0000256" key="2">
    <source>
        <dbReference type="ARBA" id="ARBA00004236"/>
    </source>
</evidence>
<feature type="region of interest" description="Disordered" evidence="8">
    <location>
        <begin position="139"/>
        <end position="192"/>
    </location>
</feature>
<protein>
    <recommendedName>
        <fullName evidence="11">Protein BIG GRAIN 1-like B</fullName>
    </recommendedName>
</protein>
<evidence type="ECO:0000256" key="4">
    <source>
        <dbReference type="ARBA" id="ARBA00022448"/>
    </source>
</evidence>
<dbReference type="Proteomes" id="UP001152484">
    <property type="component" value="Unassembled WGS sequence"/>
</dbReference>
<reference evidence="9" key="1">
    <citation type="submission" date="2022-07" db="EMBL/GenBank/DDBJ databases">
        <authorList>
            <person name="Macas J."/>
            <person name="Novak P."/>
            <person name="Neumann P."/>
        </authorList>
    </citation>
    <scope>NUCLEOTIDE SEQUENCE</scope>
</reference>
<organism evidence="9 10">
    <name type="scientific">Cuscuta europaea</name>
    <name type="common">European dodder</name>
    <dbReference type="NCBI Taxonomy" id="41803"/>
    <lineage>
        <taxon>Eukaryota</taxon>
        <taxon>Viridiplantae</taxon>
        <taxon>Streptophyta</taxon>
        <taxon>Embryophyta</taxon>
        <taxon>Tracheophyta</taxon>
        <taxon>Spermatophyta</taxon>
        <taxon>Magnoliopsida</taxon>
        <taxon>eudicotyledons</taxon>
        <taxon>Gunneridae</taxon>
        <taxon>Pentapetalae</taxon>
        <taxon>asterids</taxon>
        <taxon>lamiids</taxon>
        <taxon>Solanales</taxon>
        <taxon>Convolvulaceae</taxon>
        <taxon>Cuscuteae</taxon>
        <taxon>Cuscuta</taxon>
        <taxon>Cuscuta subgen. Cuscuta</taxon>
    </lineage>
</organism>
<dbReference type="PANTHER" id="PTHR33541:SF28">
    <property type="entry name" value="PROTEIN BIG GRAIN 1-LIKE A"/>
    <property type="match status" value="1"/>
</dbReference>
<dbReference type="AlphaFoldDB" id="A0A9P1EMR6"/>